<dbReference type="Gene3D" id="3.30.420.140">
    <property type="entry name" value="YqgF/RNase H-like domain"/>
    <property type="match status" value="2"/>
</dbReference>
<dbReference type="EMBL" id="JAUESC010000385">
    <property type="protein sequence ID" value="KAK0580135.1"/>
    <property type="molecule type" value="Genomic_DNA"/>
</dbReference>
<proteinExistence type="predicted"/>
<accession>A0AA39VH65</accession>
<reference evidence="1" key="1">
    <citation type="journal article" date="2022" name="Plant J.">
        <title>Strategies of tolerance reflected in two North American maple genomes.</title>
        <authorList>
            <person name="McEvoy S.L."/>
            <person name="Sezen U.U."/>
            <person name="Trouern-Trend A."/>
            <person name="McMahon S.M."/>
            <person name="Schaberg P.G."/>
            <person name="Yang J."/>
            <person name="Wegrzyn J.L."/>
            <person name="Swenson N.G."/>
        </authorList>
    </citation>
    <scope>NUCLEOTIDE SEQUENCE</scope>
    <source>
        <strain evidence="1">NS2018</strain>
    </source>
</reference>
<comment type="caution">
    <text evidence="1">The sequence shown here is derived from an EMBL/GenBank/DDBJ whole genome shotgun (WGS) entry which is preliminary data.</text>
</comment>
<evidence type="ECO:0000313" key="1">
    <source>
        <dbReference type="EMBL" id="KAK0580135.1"/>
    </source>
</evidence>
<dbReference type="PANTHER" id="PTHR33317:SF1">
    <property type="entry name" value="POLYNUCLEOTIDYL TRANSFERASE, RIBONUCLEASE H-LIKE SUPERFAMILY PROTEIN"/>
    <property type="match status" value="1"/>
</dbReference>
<gene>
    <name evidence="1" type="ORF">LWI29_036897</name>
</gene>
<organism evidence="1 2">
    <name type="scientific">Acer saccharum</name>
    <name type="common">Sugar maple</name>
    <dbReference type="NCBI Taxonomy" id="4024"/>
    <lineage>
        <taxon>Eukaryota</taxon>
        <taxon>Viridiplantae</taxon>
        <taxon>Streptophyta</taxon>
        <taxon>Embryophyta</taxon>
        <taxon>Tracheophyta</taxon>
        <taxon>Spermatophyta</taxon>
        <taxon>Magnoliopsida</taxon>
        <taxon>eudicotyledons</taxon>
        <taxon>Gunneridae</taxon>
        <taxon>Pentapetalae</taxon>
        <taxon>rosids</taxon>
        <taxon>malvids</taxon>
        <taxon>Sapindales</taxon>
        <taxon>Sapindaceae</taxon>
        <taxon>Hippocastanoideae</taxon>
        <taxon>Acereae</taxon>
        <taxon>Acer</taxon>
    </lineage>
</organism>
<dbReference type="AlphaFoldDB" id="A0AA39VH65"/>
<reference evidence="1" key="2">
    <citation type="submission" date="2023-06" db="EMBL/GenBank/DDBJ databases">
        <authorList>
            <person name="Swenson N.G."/>
            <person name="Wegrzyn J.L."/>
            <person name="Mcevoy S.L."/>
        </authorList>
    </citation>
    <scope>NUCLEOTIDE SEQUENCE</scope>
    <source>
        <strain evidence="1">NS2018</strain>
        <tissue evidence="1">Leaf</tissue>
    </source>
</reference>
<dbReference type="GO" id="GO:0000967">
    <property type="term" value="P:rRNA 5'-end processing"/>
    <property type="evidence" value="ECO:0007669"/>
    <property type="project" value="TreeGrafter"/>
</dbReference>
<name>A0AA39VH65_ACESA</name>
<evidence type="ECO:0000313" key="2">
    <source>
        <dbReference type="Proteomes" id="UP001168877"/>
    </source>
</evidence>
<dbReference type="SUPFAM" id="SSF53098">
    <property type="entry name" value="Ribonuclease H-like"/>
    <property type="match status" value="2"/>
</dbReference>
<dbReference type="InterPro" id="IPR005227">
    <property type="entry name" value="YqgF"/>
</dbReference>
<sequence length="274" mass="31133">MKYVKPCSLFYEMLKSAMELADKKPLGPQLLGLNLLEKHVTLSISEPRLLLAIHYGVVERKRRNIHTIANLFRTLIPKYNLEGAVIGCPDIESTDNHEVAKVKSFVEDLCNTGKLEGLKYTYWDKRFAPVEMKYVKPCSLFYEMLKSAMELADKKPLGPQLLGLNLLEKHVTISISDPSLLLAIHYGVVERKRRNIHTIANLFQTLIPKYNLEGAVIGCPDIESIDNHEVAKVKSFVEDLCNTGKLEGLKYTYWDKRFAPAEGYLDLYGEDGDE</sequence>
<protein>
    <submittedName>
        <fullName evidence="1">Uncharacterized protein</fullName>
    </submittedName>
</protein>
<dbReference type="InterPro" id="IPR037027">
    <property type="entry name" value="YqgF/RNaseH-like_dom_sf"/>
</dbReference>
<dbReference type="InterPro" id="IPR012337">
    <property type="entry name" value="RNaseH-like_sf"/>
</dbReference>
<keyword evidence="2" id="KW-1185">Reference proteome</keyword>
<dbReference type="PANTHER" id="PTHR33317">
    <property type="entry name" value="POLYNUCLEOTIDYL TRANSFERASE, RIBONUCLEASE H-LIKE SUPERFAMILY PROTEIN"/>
    <property type="match status" value="1"/>
</dbReference>
<dbReference type="Proteomes" id="UP001168877">
    <property type="component" value="Unassembled WGS sequence"/>
</dbReference>